<organism evidence="1 2">
    <name type="scientific">Pseudomonas lundensis</name>
    <dbReference type="NCBI Taxonomy" id="86185"/>
    <lineage>
        <taxon>Bacteria</taxon>
        <taxon>Pseudomonadati</taxon>
        <taxon>Pseudomonadota</taxon>
        <taxon>Gammaproteobacteria</taxon>
        <taxon>Pseudomonadales</taxon>
        <taxon>Pseudomonadaceae</taxon>
        <taxon>Pseudomonas</taxon>
    </lineage>
</organism>
<evidence type="ECO:0000313" key="1">
    <source>
        <dbReference type="EMBL" id="SOB52160.1"/>
    </source>
</evidence>
<evidence type="ECO:0000313" key="2">
    <source>
        <dbReference type="Proteomes" id="UP000219564"/>
    </source>
</evidence>
<proteinExistence type="predicted"/>
<reference evidence="1 2" key="1">
    <citation type="submission" date="2017-08" db="EMBL/GenBank/DDBJ databases">
        <authorList>
            <person name="Chaillou S."/>
        </authorList>
    </citation>
    <scope>NUCLEOTIDE SEQUENCE [LARGE SCALE GENOMIC DNA]</scope>
    <source>
        <strain evidence="1 2">MFPA15A1205</strain>
    </source>
</reference>
<sequence>MAPSRVNASSKTPRLTFADDLQVVSERSTVASLPALSDNQHPRLTATMTDLTFTRYYQARFDDSLIMSAADGLLSLETSHNEPDTTDRCLIAANPVRKMRPPGLQTLCTRDCAGRSD</sequence>
<dbReference type="Proteomes" id="UP000219564">
    <property type="component" value="Unassembled WGS sequence"/>
</dbReference>
<dbReference type="AlphaFoldDB" id="A0AAX2H733"/>
<comment type="caution">
    <text evidence="1">The sequence shown here is derived from an EMBL/GenBank/DDBJ whole genome shotgun (WGS) entry which is preliminary data.</text>
</comment>
<gene>
    <name evidence="1" type="ORF">PLUA15_220208</name>
</gene>
<protein>
    <submittedName>
        <fullName evidence="1">Uncharacterized protein</fullName>
    </submittedName>
</protein>
<name>A0AAX2H733_9PSED</name>
<accession>A0AAX2H733</accession>
<dbReference type="EMBL" id="OBKZ01000015">
    <property type="protein sequence ID" value="SOB52160.1"/>
    <property type="molecule type" value="Genomic_DNA"/>
</dbReference>